<proteinExistence type="predicted"/>
<dbReference type="InterPro" id="IPR036116">
    <property type="entry name" value="FN3_sf"/>
</dbReference>
<name>A0A4Y1WR85_9BACT</name>
<dbReference type="Pfam" id="PF13004">
    <property type="entry name" value="BACON"/>
    <property type="match status" value="1"/>
</dbReference>
<dbReference type="PROSITE" id="PS51257">
    <property type="entry name" value="PROKAR_LIPOPROTEIN"/>
    <property type="match status" value="1"/>
</dbReference>
<accession>A0A4Y1WR85</accession>
<reference evidence="2" key="1">
    <citation type="submission" date="2019-06" db="EMBL/GenBank/DDBJ databases">
        <title>Alistipes onderdonkii subsp. vulgaris subsp. nov., Alistipes dispar sp. nov. and Alistipes communis sp. nov., isolated from human faeces, and creation of Alistipes onderdonkii subsp. onderdonkii subsp. nov.</title>
        <authorList>
            <person name="Sakamoto M."/>
            <person name="Ikeyama N."/>
            <person name="Ogata Y."/>
            <person name="Suda W."/>
            <person name="Iino T."/>
            <person name="Hattori M."/>
            <person name="Ohkuma M."/>
        </authorList>
    </citation>
    <scope>NUCLEOTIDE SEQUENCE [LARGE SCALE GENOMIC DNA]</scope>
    <source>
        <strain evidence="2">5CBH24</strain>
    </source>
</reference>
<dbReference type="InterPro" id="IPR003961">
    <property type="entry name" value="FN3_dom"/>
</dbReference>
<dbReference type="Proteomes" id="UP000318946">
    <property type="component" value="Chromosome"/>
</dbReference>
<evidence type="ECO:0000313" key="1">
    <source>
        <dbReference type="EMBL" id="BBL03327.1"/>
    </source>
</evidence>
<dbReference type="GeneID" id="78341352"/>
<accession>A0A4Y1XRV2</accession>
<sequence length="458" mass="50045">MKRLLIYALCIGWAATTVGCSDDDERPVAFEVSQDTLLLDSDAGTVHVIVSAPGAWTITDIPEWVTVVPTEADGSREITIDYSENLDALREADLKVTCNGEFRYIGIGQEGKNLAAAPTNVRLYAKSTSSLTFAWDDTNAARTYTVQCADAPSEDAELMAQYTYTWTTKSTSDKWPYDYPTRMTFLGLMKGGDRSVGSEENLIRPGKTYYFRVRGGGANDEAKWSEWISATPETRTAPAGEIFYEGFDRACVGGGDWLNQAACARTKNDNTQTSIWKLQWDTAVKAAVTTYGNYYTAANFNAEVYKWIGYTRIWDRGTGKGDIQPCPGYTKCGNGSNVGAFRILALGAEKLSAEGDAVTLTFKATPWSEVTTGAGYTMDNKLVDVYVNDAVVAADVRITDSDAADGDPAVLTDMVWKEVVVEIPNLKPEDTITIMGKTNEAKAGKGRFFIDDVSIVKK</sequence>
<dbReference type="AlphaFoldDB" id="A0A4Y1WR85"/>
<dbReference type="InterPro" id="IPR024361">
    <property type="entry name" value="BACON"/>
</dbReference>
<keyword evidence="2" id="KW-1185">Reference proteome</keyword>
<dbReference type="OrthoDB" id="1043265at2"/>
<dbReference type="CDD" id="cd14948">
    <property type="entry name" value="BACON"/>
    <property type="match status" value="1"/>
</dbReference>
<dbReference type="KEGG" id="acou:A5CBH24_06400"/>
<evidence type="ECO:0000313" key="2">
    <source>
        <dbReference type="Proteomes" id="UP000318946"/>
    </source>
</evidence>
<dbReference type="CDD" id="cd00063">
    <property type="entry name" value="FN3"/>
    <property type="match status" value="1"/>
</dbReference>
<dbReference type="Gene3D" id="2.60.40.10">
    <property type="entry name" value="Immunoglobulins"/>
    <property type="match status" value="2"/>
</dbReference>
<organism evidence="1 2">
    <name type="scientific">Alistipes communis</name>
    <dbReference type="NCBI Taxonomy" id="2585118"/>
    <lineage>
        <taxon>Bacteria</taxon>
        <taxon>Pseudomonadati</taxon>
        <taxon>Bacteroidota</taxon>
        <taxon>Bacteroidia</taxon>
        <taxon>Bacteroidales</taxon>
        <taxon>Rikenellaceae</taxon>
        <taxon>Alistipes</taxon>
    </lineage>
</organism>
<dbReference type="SUPFAM" id="SSF49265">
    <property type="entry name" value="Fibronectin type III"/>
    <property type="match status" value="1"/>
</dbReference>
<protein>
    <submittedName>
        <fullName evidence="1">Uncharacterized protein</fullName>
    </submittedName>
</protein>
<dbReference type="RefSeq" id="WP_141412192.1">
    <property type="nucleotide sequence ID" value="NZ_AP019735.1"/>
</dbReference>
<gene>
    <name evidence="1" type="ORF">A5CBH24_06400</name>
</gene>
<dbReference type="EMBL" id="AP019735">
    <property type="protein sequence ID" value="BBL03327.1"/>
    <property type="molecule type" value="Genomic_DNA"/>
</dbReference>
<dbReference type="InterPro" id="IPR013783">
    <property type="entry name" value="Ig-like_fold"/>
</dbReference>